<evidence type="ECO:0000313" key="3">
    <source>
        <dbReference type="Proteomes" id="UP001469553"/>
    </source>
</evidence>
<comment type="caution">
    <text evidence="2">The sequence shown here is derived from an EMBL/GenBank/DDBJ whole genome shotgun (WGS) entry which is preliminary data.</text>
</comment>
<gene>
    <name evidence="2" type="primary">ABCA1_5</name>
    <name evidence="2" type="ORF">AMECASPLE_028722</name>
</gene>
<evidence type="ECO:0000313" key="2">
    <source>
        <dbReference type="EMBL" id="MEQ2312231.1"/>
    </source>
</evidence>
<keyword evidence="3" id="KW-1185">Reference proteome</keyword>
<evidence type="ECO:0000256" key="1">
    <source>
        <dbReference type="SAM" id="Phobius"/>
    </source>
</evidence>
<keyword evidence="2" id="KW-0547">Nucleotide-binding</keyword>
<sequence>MRKNDHSVLEAPPLPVIRDSQNRSYSAVAGRPVLSADHTARYHGDAILPIGNTVCFCRPQRESQARLKRSDHWKEPQETDLLSGDGQGGVSLTGWWLTWQQLRALFVKRWLYARRSRRGLFAQIVLPAVFVLIALLFSLIVPPFGKYPALELQPWMYGEQYTFFSNDAPGNPAMENLLEALLDQPGFGTRCMEREEEDNSTSPQCDAERGGPFIRPQISFSTWQMLNRGNWTRDSPSPDCQCSTEETRRMLPECPDGAGGIPPPQMKRGTGDILQNLTKYNISDYLVKTYSQILKKSLKTKKWVNEFR</sequence>
<accession>A0ABV1A1W2</accession>
<name>A0ABV1A1W2_9TELE</name>
<keyword evidence="1" id="KW-0812">Transmembrane</keyword>
<dbReference type="Proteomes" id="UP001469553">
    <property type="component" value="Unassembled WGS sequence"/>
</dbReference>
<proteinExistence type="predicted"/>
<feature type="transmembrane region" description="Helical" evidence="1">
    <location>
        <begin position="119"/>
        <end position="141"/>
    </location>
</feature>
<organism evidence="2 3">
    <name type="scientific">Ameca splendens</name>
    <dbReference type="NCBI Taxonomy" id="208324"/>
    <lineage>
        <taxon>Eukaryota</taxon>
        <taxon>Metazoa</taxon>
        <taxon>Chordata</taxon>
        <taxon>Craniata</taxon>
        <taxon>Vertebrata</taxon>
        <taxon>Euteleostomi</taxon>
        <taxon>Actinopterygii</taxon>
        <taxon>Neopterygii</taxon>
        <taxon>Teleostei</taxon>
        <taxon>Neoteleostei</taxon>
        <taxon>Acanthomorphata</taxon>
        <taxon>Ovalentaria</taxon>
        <taxon>Atherinomorphae</taxon>
        <taxon>Cyprinodontiformes</taxon>
        <taxon>Goodeidae</taxon>
        <taxon>Ameca</taxon>
    </lineage>
</organism>
<keyword evidence="1" id="KW-1133">Transmembrane helix</keyword>
<keyword evidence="2" id="KW-0067">ATP-binding</keyword>
<protein>
    <submittedName>
        <fullName evidence="2">ATP-binding cassette sub- A member 1</fullName>
    </submittedName>
</protein>
<dbReference type="EMBL" id="JAHRIP010078435">
    <property type="protein sequence ID" value="MEQ2312231.1"/>
    <property type="molecule type" value="Genomic_DNA"/>
</dbReference>
<reference evidence="2 3" key="1">
    <citation type="submission" date="2021-06" db="EMBL/GenBank/DDBJ databases">
        <authorList>
            <person name="Palmer J.M."/>
        </authorList>
    </citation>
    <scope>NUCLEOTIDE SEQUENCE [LARGE SCALE GENOMIC DNA]</scope>
    <source>
        <strain evidence="2 3">AS_MEX2019</strain>
        <tissue evidence="2">Muscle</tissue>
    </source>
</reference>
<keyword evidence="1" id="KW-0472">Membrane</keyword>
<dbReference type="GO" id="GO:0005524">
    <property type="term" value="F:ATP binding"/>
    <property type="evidence" value="ECO:0007669"/>
    <property type="project" value="UniProtKB-KW"/>
</dbReference>